<dbReference type="Gene3D" id="3.10.450.710">
    <property type="entry name" value="Tgt2/MlaC"/>
    <property type="match status" value="1"/>
</dbReference>
<keyword evidence="1" id="KW-0732">Signal</keyword>
<evidence type="ECO:0000313" key="2">
    <source>
        <dbReference type="EMBL" id="CAI9120274.1"/>
    </source>
</evidence>
<protein>
    <submittedName>
        <fullName evidence="2">ABC transporter substrate-binding protein</fullName>
    </submittedName>
</protein>
<dbReference type="Proteomes" id="UP001176960">
    <property type="component" value="Unassembled WGS sequence"/>
</dbReference>
<dbReference type="InterPro" id="IPR042245">
    <property type="entry name" value="Tgt2/MlaC_sf"/>
</dbReference>
<feature type="signal peptide" evidence="1">
    <location>
        <begin position="1"/>
        <end position="40"/>
    </location>
</feature>
<sequence length="220" mass="22561">MTKTNSPETSNGRATYRLFAIATLSLAVLGSASVTARAQASDSEAVTAISNLYAALQTIEAPKAGAVATRAGVIGPVVDQVFDLPSILKGSVGMGYASLSDAEKQKLLAAFREYTIARYISSFKPGAGAQFTVAPVTAPAAIGGGTVVTTTIGSATDAPVAINYVMKPGDGGYRIVDVLYNKRVSQVAAQRSEFSHTLSTGGADALAGQLSTKAHKLMND</sequence>
<dbReference type="PANTHER" id="PTHR36573:SF1">
    <property type="entry name" value="INTERMEMBRANE PHOSPHOLIPID TRANSPORT SYSTEM BINDING PROTEIN MLAC"/>
    <property type="match status" value="1"/>
</dbReference>
<dbReference type="PANTHER" id="PTHR36573">
    <property type="entry name" value="INTERMEMBRANE PHOSPHOLIPID TRANSPORT SYSTEM BINDING PROTEIN MLAC"/>
    <property type="match status" value="1"/>
</dbReference>
<feature type="chain" id="PRO_5041252123" evidence="1">
    <location>
        <begin position="41"/>
        <end position="220"/>
    </location>
</feature>
<name>A0AA35V9L5_9PROT</name>
<evidence type="ECO:0000256" key="1">
    <source>
        <dbReference type="SAM" id="SignalP"/>
    </source>
</evidence>
<evidence type="ECO:0000313" key="3">
    <source>
        <dbReference type="Proteomes" id="UP001176960"/>
    </source>
</evidence>
<reference evidence="2" key="1">
    <citation type="submission" date="2023-03" db="EMBL/GenBank/DDBJ databases">
        <authorList>
            <person name="Cleenwerck I."/>
        </authorList>
    </citation>
    <scope>NUCLEOTIDE SEQUENCE</scope>
    <source>
        <strain evidence="2">LMG 32879</strain>
    </source>
</reference>
<dbReference type="Pfam" id="PF05494">
    <property type="entry name" value="MlaC"/>
    <property type="match status" value="1"/>
</dbReference>
<dbReference type="RefSeq" id="WP_289842518.1">
    <property type="nucleotide sequence ID" value="NZ_CATKSH010000005.1"/>
</dbReference>
<accession>A0AA35V9L5</accession>
<keyword evidence="3" id="KW-1185">Reference proteome</keyword>
<organism evidence="2 3">
    <name type="scientific">Brytella acorum</name>
    <dbReference type="NCBI Taxonomy" id="2959299"/>
    <lineage>
        <taxon>Bacteria</taxon>
        <taxon>Pseudomonadati</taxon>
        <taxon>Pseudomonadota</taxon>
        <taxon>Alphaproteobacteria</taxon>
        <taxon>Acetobacterales</taxon>
        <taxon>Acetobacteraceae</taxon>
        <taxon>Brytella</taxon>
    </lineage>
</organism>
<dbReference type="EMBL" id="CATKSH010000005">
    <property type="protein sequence ID" value="CAI9120274.1"/>
    <property type="molecule type" value="Genomic_DNA"/>
</dbReference>
<comment type="caution">
    <text evidence="2">The sequence shown here is derived from an EMBL/GenBank/DDBJ whole genome shotgun (WGS) entry which is preliminary data.</text>
</comment>
<dbReference type="InterPro" id="IPR008869">
    <property type="entry name" value="MlaC/ttg2D"/>
</dbReference>
<dbReference type="AlphaFoldDB" id="A0AA35V9L5"/>
<gene>
    <name evidence="2" type="ORF">LMG32879_001106</name>
</gene>
<proteinExistence type="predicted"/>